<feature type="transmembrane region" description="Helical" evidence="2">
    <location>
        <begin position="175"/>
        <end position="195"/>
    </location>
</feature>
<feature type="transmembrane region" description="Helical" evidence="2">
    <location>
        <begin position="91"/>
        <end position="111"/>
    </location>
</feature>
<keyword evidence="4" id="KW-1185">Reference proteome</keyword>
<keyword evidence="2" id="KW-0472">Membrane</keyword>
<sequence>MGERGAAPRSEPTPRRAHGPAAGEPPVVVDPRRWGSVVGLVGGLVFVLSYSPDLGSLVSTLARVAGVVGAATALFAHYVRPTALGPLARPGAAALATYGLCVVGELVLIVVGTRVLVSAGAGALRPALIATAVGVHFIPFAWAFRERMFHHLGGAVTAIGVAGLLLGALGVTRAAAAAAVLAGLVMITFIVVHALGRYAPSHTRSTSAPTRR</sequence>
<keyword evidence="2" id="KW-1133">Transmembrane helix</keyword>
<feature type="transmembrane region" description="Helical" evidence="2">
    <location>
        <begin position="57"/>
        <end position="79"/>
    </location>
</feature>
<feature type="transmembrane region" description="Helical" evidence="2">
    <location>
        <begin position="151"/>
        <end position="169"/>
    </location>
</feature>
<dbReference type="Proteomes" id="UP000198546">
    <property type="component" value="Chromosome i"/>
</dbReference>
<evidence type="ECO:0000256" key="2">
    <source>
        <dbReference type="SAM" id="Phobius"/>
    </source>
</evidence>
<gene>
    <name evidence="3" type="ORF">SAMN04489747_2167</name>
</gene>
<evidence type="ECO:0000313" key="4">
    <source>
        <dbReference type="Proteomes" id="UP000198546"/>
    </source>
</evidence>
<organism evidence="3 4">
    <name type="scientific">Auraticoccus monumenti</name>
    <dbReference type="NCBI Taxonomy" id="675864"/>
    <lineage>
        <taxon>Bacteria</taxon>
        <taxon>Bacillati</taxon>
        <taxon>Actinomycetota</taxon>
        <taxon>Actinomycetes</taxon>
        <taxon>Propionibacteriales</taxon>
        <taxon>Propionibacteriaceae</taxon>
        <taxon>Auraticoccus</taxon>
    </lineage>
</organism>
<feature type="transmembrane region" description="Helical" evidence="2">
    <location>
        <begin position="123"/>
        <end position="144"/>
    </location>
</feature>
<dbReference type="AlphaFoldDB" id="A0A1G6Z4J5"/>
<feature type="transmembrane region" description="Helical" evidence="2">
    <location>
        <begin position="34"/>
        <end position="51"/>
    </location>
</feature>
<evidence type="ECO:0000313" key="3">
    <source>
        <dbReference type="EMBL" id="SDD96726.1"/>
    </source>
</evidence>
<protein>
    <submittedName>
        <fullName evidence="3">Uncharacterized protein</fullName>
    </submittedName>
</protein>
<evidence type="ECO:0000256" key="1">
    <source>
        <dbReference type="SAM" id="MobiDB-lite"/>
    </source>
</evidence>
<accession>A0A1G6Z4J5</accession>
<name>A0A1G6Z4J5_9ACTN</name>
<dbReference type="EMBL" id="LT629688">
    <property type="protein sequence ID" value="SDD96726.1"/>
    <property type="molecule type" value="Genomic_DNA"/>
</dbReference>
<proteinExistence type="predicted"/>
<feature type="region of interest" description="Disordered" evidence="1">
    <location>
        <begin position="1"/>
        <end position="26"/>
    </location>
</feature>
<reference evidence="3 4" key="1">
    <citation type="submission" date="2016-10" db="EMBL/GenBank/DDBJ databases">
        <authorList>
            <person name="de Groot N.N."/>
        </authorList>
    </citation>
    <scope>NUCLEOTIDE SEQUENCE [LARGE SCALE GENOMIC DNA]</scope>
    <source>
        <strain evidence="3 4">MON 2.2</strain>
    </source>
</reference>
<keyword evidence="2" id="KW-0812">Transmembrane</keyword>